<name>A0A177M6C5_METMH</name>
<gene>
    <name evidence="2" type="ORF">A1332_18075</name>
</gene>
<dbReference type="AlphaFoldDB" id="A0A177M6C5"/>
<dbReference type="Pfam" id="PF05643">
    <property type="entry name" value="GNA1162-like"/>
    <property type="match status" value="1"/>
</dbReference>
<reference evidence="2 3" key="1">
    <citation type="submission" date="2016-03" db="EMBL/GenBank/DDBJ databases">
        <authorList>
            <person name="Ploux O."/>
        </authorList>
    </citation>
    <scope>NUCLEOTIDE SEQUENCE [LARGE SCALE GENOMIC DNA]</scope>
    <source>
        <strain evidence="2 3">R-45363</strain>
    </source>
</reference>
<feature type="signal peptide" evidence="1">
    <location>
        <begin position="1"/>
        <end position="17"/>
    </location>
</feature>
<sequence length="208" mass="23101">MRVFVIILLACLMQACAVPRRTDLDAFYAHQPRSILVVPVANESPEVTANSVFITSITQPLAERGYYVFPVYLTDMILRDFGLVEAGHVHQLPAERFYELFGADAVLLVTIKDWSTKYLGLVSSVVVSMEYILKDTKTGQVLWKNDQGYVQQSGGGDLISMAVSAAINALVTDYLPLAKQANFLAFQPPKGLPAGPYHPQFQQDKDRF</sequence>
<organism evidence="2 3">
    <name type="scientific">Methylomonas methanica</name>
    <dbReference type="NCBI Taxonomy" id="421"/>
    <lineage>
        <taxon>Bacteria</taxon>
        <taxon>Pseudomonadati</taxon>
        <taxon>Pseudomonadota</taxon>
        <taxon>Gammaproteobacteria</taxon>
        <taxon>Methylococcales</taxon>
        <taxon>Methylococcaceae</taxon>
        <taxon>Methylomonas</taxon>
    </lineage>
</organism>
<accession>A0A177M6C5</accession>
<dbReference type="OrthoDB" id="1014694at2"/>
<dbReference type="RefSeq" id="WP_064009594.1">
    <property type="nucleotide sequence ID" value="NZ_LUUG01000092.1"/>
</dbReference>
<protein>
    <recommendedName>
        <fullName evidence="4">Lipoprotein</fullName>
    </recommendedName>
</protein>
<evidence type="ECO:0008006" key="4">
    <source>
        <dbReference type="Google" id="ProtNLM"/>
    </source>
</evidence>
<dbReference type="InterPro" id="IPR008517">
    <property type="entry name" value="GNA1162-like"/>
</dbReference>
<evidence type="ECO:0000256" key="1">
    <source>
        <dbReference type="SAM" id="SignalP"/>
    </source>
</evidence>
<dbReference type="PROSITE" id="PS51257">
    <property type="entry name" value="PROKAR_LIPOPROTEIN"/>
    <property type="match status" value="1"/>
</dbReference>
<dbReference type="EMBL" id="LUUG01000092">
    <property type="protein sequence ID" value="OAI01276.1"/>
    <property type="molecule type" value="Genomic_DNA"/>
</dbReference>
<dbReference type="Proteomes" id="UP000078090">
    <property type="component" value="Unassembled WGS sequence"/>
</dbReference>
<keyword evidence="1" id="KW-0732">Signal</keyword>
<feature type="chain" id="PRO_5008067711" description="Lipoprotein" evidence="1">
    <location>
        <begin position="18"/>
        <end position="208"/>
    </location>
</feature>
<dbReference type="Gene3D" id="3.40.50.10610">
    <property type="entry name" value="ABC-type transport auxiliary lipoprotein component"/>
    <property type="match status" value="1"/>
</dbReference>
<evidence type="ECO:0000313" key="2">
    <source>
        <dbReference type="EMBL" id="OAI01276.1"/>
    </source>
</evidence>
<comment type="caution">
    <text evidence="2">The sequence shown here is derived from an EMBL/GenBank/DDBJ whole genome shotgun (WGS) entry which is preliminary data.</text>
</comment>
<evidence type="ECO:0000313" key="3">
    <source>
        <dbReference type="Proteomes" id="UP000078090"/>
    </source>
</evidence>
<proteinExistence type="predicted"/>